<accession>A0A4U5PB60</accession>
<name>A0A4U5PB60_STECR</name>
<proteinExistence type="predicted"/>
<reference evidence="7 8" key="2">
    <citation type="journal article" date="2019" name="G3 (Bethesda)">
        <title>Hybrid Assembly of the Genome of the Entomopathogenic Nematode Steinernema carpocapsae Identifies the X-Chromosome.</title>
        <authorList>
            <person name="Serra L."/>
            <person name="Macchietto M."/>
            <person name="Macias-Munoz A."/>
            <person name="McGill C.J."/>
            <person name="Rodriguez I.M."/>
            <person name="Rodriguez B."/>
            <person name="Murad R."/>
            <person name="Mortazavi A."/>
        </authorList>
    </citation>
    <scope>NUCLEOTIDE SEQUENCE [LARGE SCALE GENOMIC DNA]</scope>
    <source>
        <strain evidence="7 8">ALL</strain>
    </source>
</reference>
<reference evidence="7 8" key="1">
    <citation type="journal article" date="2015" name="Genome Biol.">
        <title>Comparative genomics of Steinernema reveals deeply conserved gene regulatory networks.</title>
        <authorList>
            <person name="Dillman A.R."/>
            <person name="Macchietto M."/>
            <person name="Porter C.F."/>
            <person name="Rogers A."/>
            <person name="Williams B."/>
            <person name="Antoshechkin I."/>
            <person name="Lee M.M."/>
            <person name="Goodwin Z."/>
            <person name="Lu X."/>
            <person name="Lewis E.E."/>
            <person name="Goodrich-Blair H."/>
            <person name="Stock S.P."/>
            <person name="Adams B.J."/>
            <person name="Sternberg P.W."/>
            <person name="Mortazavi A."/>
        </authorList>
    </citation>
    <scope>NUCLEOTIDE SEQUENCE [LARGE SCALE GENOMIC DNA]</scope>
    <source>
        <strain evidence="7 8">ALL</strain>
    </source>
</reference>
<dbReference type="InterPro" id="IPR050831">
    <property type="entry name" value="CEA_cell_adhesion"/>
</dbReference>
<evidence type="ECO:0000256" key="2">
    <source>
        <dbReference type="ARBA" id="ARBA00023180"/>
    </source>
</evidence>
<dbReference type="InterPro" id="IPR003599">
    <property type="entry name" value="Ig_sub"/>
</dbReference>
<dbReference type="InterPro" id="IPR058814">
    <property type="entry name" value="ZIG1/7_N"/>
</dbReference>
<sequence>MSNRVILWVACAVFVLSGVGAQLQAEGSLAFLVPVQAGRSQVESPLKSSEPLTLWCQIRDRRRGSDVAKIKEAHFTRTVAGKQTKVDDVGVDLHGGRNASLTFEDLDVAKAGRYTCHITAENGQNVNGNIEVYARPVLLANGYSVKYIEKEDDPFHLEASSHTLTEGTDLETFTCHVIGYPKPTIKWTFNAGALPESAKTSDDGETLTIENIEKQHQGTYTCTASNEFKIDSKPFSNKLVIDRQLNVKHWLSFLIPLGIIIILLLLLGIVISLCECRRKKNEQQLLEPATEE</sequence>
<feature type="transmembrane region" description="Helical" evidence="4">
    <location>
        <begin position="250"/>
        <end position="274"/>
    </location>
</feature>
<dbReference type="PROSITE" id="PS50835">
    <property type="entry name" value="IG_LIKE"/>
    <property type="match status" value="1"/>
</dbReference>
<dbReference type="Proteomes" id="UP000298663">
    <property type="component" value="Unassembled WGS sequence"/>
</dbReference>
<evidence type="ECO:0000256" key="5">
    <source>
        <dbReference type="SAM" id="SignalP"/>
    </source>
</evidence>
<gene>
    <name evidence="7" type="ORF">L596_007835</name>
</gene>
<dbReference type="PANTHER" id="PTHR44427:SF1">
    <property type="entry name" value="CARCINOEMBRYONIC ANTIGEN-RELATED CELL ADHESION MOLECULE 1"/>
    <property type="match status" value="1"/>
</dbReference>
<dbReference type="InterPro" id="IPR036179">
    <property type="entry name" value="Ig-like_dom_sf"/>
</dbReference>
<dbReference type="STRING" id="34508.A0A4U5PB60"/>
<evidence type="ECO:0000256" key="3">
    <source>
        <dbReference type="ARBA" id="ARBA00023319"/>
    </source>
</evidence>
<feature type="signal peptide" evidence="5">
    <location>
        <begin position="1"/>
        <end position="21"/>
    </location>
</feature>
<evidence type="ECO:0000313" key="7">
    <source>
        <dbReference type="EMBL" id="TKR93363.1"/>
    </source>
</evidence>
<organism evidence="7 8">
    <name type="scientific">Steinernema carpocapsae</name>
    <name type="common">Entomopathogenic nematode</name>
    <dbReference type="NCBI Taxonomy" id="34508"/>
    <lineage>
        <taxon>Eukaryota</taxon>
        <taxon>Metazoa</taxon>
        <taxon>Ecdysozoa</taxon>
        <taxon>Nematoda</taxon>
        <taxon>Chromadorea</taxon>
        <taxon>Rhabditida</taxon>
        <taxon>Tylenchina</taxon>
        <taxon>Panagrolaimomorpha</taxon>
        <taxon>Strongyloidoidea</taxon>
        <taxon>Steinernematidae</taxon>
        <taxon>Steinernema</taxon>
    </lineage>
</organism>
<dbReference type="EMBL" id="AZBU02000002">
    <property type="protein sequence ID" value="TKR93363.1"/>
    <property type="molecule type" value="Genomic_DNA"/>
</dbReference>
<dbReference type="Pfam" id="PF26428">
    <property type="entry name" value="Zwei_Ig_N"/>
    <property type="match status" value="1"/>
</dbReference>
<keyword evidence="4" id="KW-0472">Membrane</keyword>
<keyword evidence="1 5" id="KW-0732">Signal</keyword>
<dbReference type="InterPro" id="IPR003598">
    <property type="entry name" value="Ig_sub2"/>
</dbReference>
<evidence type="ECO:0000313" key="8">
    <source>
        <dbReference type="Proteomes" id="UP000298663"/>
    </source>
</evidence>
<protein>
    <recommendedName>
        <fullName evidence="6">Ig-like domain-containing protein</fullName>
    </recommendedName>
</protein>
<dbReference type="Pfam" id="PF13927">
    <property type="entry name" value="Ig_3"/>
    <property type="match status" value="1"/>
</dbReference>
<keyword evidence="4" id="KW-1133">Transmembrane helix</keyword>
<dbReference type="SUPFAM" id="SSF48726">
    <property type="entry name" value="Immunoglobulin"/>
    <property type="match status" value="2"/>
</dbReference>
<feature type="chain" id="PRO_5020521120" description="Ig-like domain-containing protein" evidence="5">
    <location>
        <begin position="22"/>
        <end position="292"/>
    </location>
</feature>
<dbReference type="SMART" id="SM00408">
    <property type="entry name" value="IGc2"/>
    <property type="match status" value="2"/>
</dbReference>
<dbReference type="CDD" id="cd00096">
    <property type="entry name" value="Ig"/>
    <property type="match status" value="1"/>
</dbReference>
<dbReference type="AlphaFoldDB" id="A0A4U5PB60"/>
<comment type="caution">
    <text evidence="7">The sequence shown here is derived from an EMBL/GenBank/DDBJ whole genome shotgun (WGS) entry which is preliminary data.</text>
</comment>
<evidence type="ECO:0000259" key="6">
    <source>
        <dbReference type="PROSITE" id="PS50835"/>
    </source>
</evidence>
<evidence type="ECO:0000256" key="1">
    <source>
        <dbReference type="ARBA" id="ARBA00022729"/>
    </source>
</evidence>
<keyword evidence="2" id="KW-0325">Glycoprotein</keyword>
<keyword evidence="3" id="KW-0393">Immunoglobulin domain</keyword>
<feature type="domain" description="Ig-like" evidence="6">
    <location>
        <begin position="154"/>
        <end position="236"/>
    </location>
</feature>
<dbReference type="PANTHER" id="PTHR44427">
    <property type="entry name" value="CARCINOEMBRYONIC ANTIGEN-RELATED CELL ADHESION MOLECULE 19"/>
    <property type="match status" value="1"/>
</dbReference>
<dbReference type="Gene3D" id="2.60.40.10">
    <property type="entry name" value="Immunoglobulins"/>
    <property type="match status" value="1"/>
</dbReference>
<dbReference type="InterPro" id="IPR013783">
    <property type="entry name" value="Ig-like_fold"/>
</dbReference>
<keyword evidence="8" id="KW-1185">Reference proteome</keyword>
<dbReference type="OrthoDB" id="5969272at2759"/>
<keyword evidence="4" id="KW-0812">Transmembrane</keyword>
<evidence type="ECO:0000256" key="4">
    <source>
        <dbReference type="SAM" id="Phobius"/>
    </source>
</evidence>
<dbReference type="InterPro" id="IPR007110">
    <property type="entry name" value="Ig-like_dom"/>
</dbReference>
<dbReference type="SMART" id="SM00409">
    <property type="entry name" value="IG"/>
    <property type="match status" value="2"/>
</dbReference>